<evidence type="ECO:0000313" key="2">
    <source>
        <dbReference type="Proteomes" id="UP000266841"/>
    </source>
</evidence>
<name>K0RMV2_THAOC</name>
<accession>K0RMV2</accession>
<dbReference type="AlphaFoldDB" id="K0RMV2"/>
<gene>
    <name evidence="1" type="ORF">THAOC_33162</name>
</gene>
<dbReference type="EMBL" id="AGNL01046303">
    <property type="protein sequence ID" value="EJK48072.1"/>
    <property type="molecule type" value="Genomic_DNA"/>
</dbReference>
<dbReference type="Proteomes" id="UP000266841">
    <property type="component" value="Unassembled WGS sequence"/>
</dbReference>
<comment type="caution">
    <text evidence="1">The sequence shown here is derived from an EMBL/GenBank/DDBJ whole genome shotgun (WGS) entry which is preliminary data.</text>
</comment>
<reference evidence="1 2" key="1">
    <citation type="journal article" date="2012" name="Genome Biol.">
        <title>Genome and low-iron response of an oceanic diatom adapted to chronic iron limitation.</title>
        <authorList>
            <person name="Lommer M."/>
            <person name="Specht M."/>
            <person name="Roy A.S."/>
            <person name="Kraemer L."/>
            <person name="Andreson R."/>
            <person name="Gutowska M.A."/>
            <person name="Wolf J."/>
            <person name="Bergner S.V."/>
            <person name="Schilhabel M.B."/>
            <person name="Klostermeier U.C."/>
            <person name="Beiko R.G."/>
            <person name="Rosenstiel P."/>
            <person name="Hippler M."/>
            <person name="Laroche J."/>
        </authorList>
    </citation>
    <scope>NUCLEOTIDE SEQUENCE [LARGE SCALE GENOMIC DNA]</scope>
    <source>
        <strain evidence="1 2">CCMP1005</strain>
    </source>
</reference>
<protein>
    <submittedName>
        <fullName evidence="1">Uncharacterized protein</fullName>
    </submittedName>
</protein>
<organism evidence="1 2">
    <name type="scientific">Thalassiosira oceanica</name>
    <name type="common">Marine diatom</name>
    <dbReference type="NCBI Taxonomy" id="159749"/>
    <lineage>
        <taxon>Eukaryota</taxon>
        <taxon>Sar</taxon>
        <taxon>Stramenopiles</taxon>
        <taxon>Ochrophyta</taxon>
        <taxon>Bacillariophyta</taxon>
        <taxon>Coscinodiscophyceae</taxon>
        <taxon>Thalassiosirophycidae</taxon>
        <taxon>Thalassiosirales</taxon>
        <taxon>Thalassiosiraceae</taxon>
        <taxon>Thalassiosira</taxon>
    </lineage>
</organism>
<proteinExistence type="predicted"/>
<sequence length="84" mass="9307">MARMYRPSHPRAPAAAAVTPRVFLLPRREPPGELVGLRCGGTSQQHAALPARRGLMDAHPMTPFVVNLYEMEVNLYPNFIPEGI</sequence>
<keyword evidence="2" id="KW-1185">Reference proteome</keyword>
<feature type="non-terminal residue" evidence="1">
    <location>
        <position position="84"/>
    </location>
</feature>
<evidence type="ECO:0000313" key="1">
    <source>
        <dbReference type="EMBL" id="EJK48072.1"/>
    </source>
</evidence>